<feature type="chain" id="PRO_5041278660" description="Secreted protein" evidence="1">
    <location>
        <begin position="24"/>
        <end position="387"/>
    </location>
</feature>
<sequence>MAAALAGAGALVAGTATTGTAAAAAPARWVVADLPADPGSLTGMAQLDHATTWVSGFRVLDEPPWSTPVLYVQDLRRGPGWTQMPTAPGVTGRVNAISATSPRDVWLVGDSPNHSPFVTTQHWDGRSWQVREAPLPAGSEYGGLLGLASRGPSDVWAVGWAASFVTIPDPDGGEPWPTLRQTGFVVHWDGRAWQQVPLPHVSDSWALDSISATPTGDDVFAVGRSDVDGRPIMLRFDGRAWSVVPAPAFSGALGAFDSVAARSAHDVWAVGQWKAGEGAPARPLAMHWDGRRWTEVPVPAETGELYGVALAPGGIVAVGIEGYMVDERLYGIRVVGGQVRSLDLPTGVGALSTGWRVGVDAGRVTVVGAYSADFAPPPLPLIVTGRL</sequence>
<gene>
    <name evidence="2" type="ORF">LZ495_35445</name>
</gene>
<proteinExistence type="predicted"/>
<comment type="caution">
    <text evidence="2">The sequence shown here is derived from an EMBL/GenBank/DDBJ whole genome shotgun (WGS) entry which is preliminary data.</text>
</comment>
<feature type="signal peptide" evidence="1">
    <location>
        <begin position="1"/>
        <end position="23"/>
    </location>
</feature>
<keyword evidence="3" id="KW-1185">Reference proteome</keyword>
<evidence type="ECO:0008006" key="4">
    <source>
        <dbReference type="Google" id="ProtNLM"/>
    </source>
</evidence>
<reference evidence="2" key="1">
    <citation type="submission" date="2022-01" db="EMBL/GenBank/DDBJ databases">
        <title>Genome-Based Taxonomic Classification of the Phylum Actinobacteria.</title>
        <authorList>
            <person name="Gao Y."/>
        </authorList>
    </citation>
    <scope>NUCLEOTIDE SEQUENCE</scope>
    <source>
        <strain evidence="2">KLBMP 8922</strain>
    </source>
</reference>
<organism evidence="2 3">
    <name type="scientific">Yinghuangia soli</name>
    <dbReference type="NCBI Taxonomy" id="2908204"/>
    <lineage>
        <taxon>Bacteria</taxon>
        <taxon>Bacillati</taxon>
        <taxon>Actinomycetota</taxon>
        <taxon>Actinomycetes</taxon>
        <taxon>Kitasatosporales</taxon>
        <taxon>Streptomycetaceae</taxon>
        <taxon>Yinghuangia</taxon>
    </lineage>
</organism>
<dbReference type="Proteomes" id="UP001165378">
    <property type="component" value="Unassembled WGS sequence"/>
</dbReference>
<dbReference type="RefSeq" id="WP_235057260.1">
    <property type="nucleotide sequence ID" value="NZ_JAKFHA010000034.1"/>
</dbReference>
<accession>A0AA41Q954</accession>
<protein>
    <recommendedName>
        <fullName evidence="4">Secreted protein</fullName>
    </recommendedName>
</protein>
<dbReference type="AlphaFoldDB" id="A0AA41Q954"/>
<evidence type="ECO:0000256" key="1">
    <source>
        <dbReference type="SAM" id="SignalP"/>
    </source>
</evidence>
<evidence type="ECO:0000313" key="3">
    <source>
        <dbReference type="Proteomes" id="UP001165378"/>
    </source>
</evidence>
<evidence type="ECO:0000313" key="2">
    <source>
        <dbReference type="EMBL" id="MCF2532482.1"/>
    </source>
</evidence>
<name>A0AA41Q954_9ACTN</name>
<keyword evidence="1" id="KW-0732">Signal</keyword>
<dbReference type="EMBL" id="JAKFHA010000034">
    <property type="protein sequence ID" value="MCF2532482.1"/>
    <property type="molecule type" value="Genomic_DNA"/>
</dbReference>